<dbReference type="Proteomes" id="UP000596660">
    <property type="component" value="Unplaced"/>
</dbReference>
<evidence type="ECO:0000313" key="3">
    <source>
        <dbReference type="Proteomes" id="UP000596660"/>
    </source>
</evidence>
<dbReference type="Gramene" id="AUR62028967-RA">
    <property type="protein sequence ID" value="AUR62028967-RA:cds"/>
    <property type="gene ID" value="AUR62028967"/>
</dbReference>
<reference evidence="2" key="1">
    <citation type="journal article" date="2017" name="Nature">
        <title>The genome of Chenopodium quinoa.</title>
        <authorList>
            <person name="Jarvis D.E."/>
            <person name="Ho Y.S."/>
            <person name="Lightfoot D.J."/>
            <person name="Schmoeckel S.M."/>
            <person name="Li B."/>
            <person name="Borm T.J.A."/>
            <person name="Ohyanagi H."/>
            <person name="Mineta K."/>
            <person name="Michell C.T."/>
            <person name="Saber N."/>
            <person name="Kharbatia N.M."/>
            <person name="Rupper R.R."/>
            <person name="Sharp A.R."/>
            <person name="Dally N."/>
            <person name="Boughton B.A."/>
            <person name="Woo Y.H."/>
            <person name="Gao G."/>
            <person name="Schijlen E.G.W.M."/>
            <person name="Guo X."/>
            <person name="Momin A.A."/>
            <person name="Negrao S."/>
            <person name="Al-Babili S."/>
            <person name="Gehring C."/>
            <person name="Roessner U."/>
            <person name="Jung C."/>
            <person name="Murphy K."/>
            <person name="Arold S.T."/>
            <person name="Gojobori T."/>
            <person name="van der Linden C.G."/>
            <person name="van Loo E.N."/>
            <person name="Jellen E.N."/>
            <person name="Maughan P.J."/>
            <person name="Tester M."/>
        </authorList>
    </citation>
    <scope>NUCLEOTIDE SEQUENCE [LARGE SCALE GENOMIC DNA]</scope>
    <source>
        <strain evidence="2">cv. PI 614886</strain>
    </source>
</reference>
<protein>
    <submittedName>
        <fullName evidence="2">Uncharacterized protein</fullName>
    </submittedName>
</protein>
<feature type="compositionally biased region" description="Basic residues" evidence="1">
    <location>
        <begin position="138"/>
        <end position="151"/>
    </location>
</feature>
<evidence type="ECO:0000313" key="2">
    <source>
        <dbReference type="EnsemblPlants" id="AUR62028967-RA:cds"/>
    </source>
</evidence>
<keyword evidence="3" id="KW-1185">Reference proteome</keyword>
<sequence>MKLNSWLAAVVGRGGMGAVGVESRLVGSYVGVSAWWWGLAAVVGKGRVGYGGDDGTKWFSGGGDGERGWSSGKGLRRVYDDDEVRKMTAIALKNRNLYVVHGVSDPEVLPVDASVLERALHEQVHETKKKPEKLSKGGQRRKKLTPKRGPLKTKDAITQPVRVSRRRKKDESHKKDAPTSTSKPYVQSITKTVAREKGKTSGQSEVPLEYEWEDSRPDSPLPYNQLFEVHSEEDSDSLYEPGSENIDGDLGYDIDTDLDIEDDVDLGDDEFQFEDELQGLDEEDIDEECRTAAKRVRGYHNKLTEIVHQLQKEAAKRKLKAPIEQEQRQHLGEQLVPKGVGVLISSDGSTMTTIAGRIGGQRVFTDCMSSQLSQASTLHKQTQ</sequence>
<accession>A0A803MG65</accession>
<dbReference type="AlphaFoldDB" id="A0A803MG65"/>
<feature type="region of interest" description="Disordered" evidence="1">
    <location>
        <begin position="122"/>
        <end position="220"/>
    </location>
</feature>
<reference evidence="2" key="2">
    <citation type="submission" date="2021-03" db="UniProtKB">
        <authorList>
            <consortium name="EnsemblPlants"/>
        </authorList>
    </citation>
    <scope>IDENTIFICATION</scope>
</reference>
<name>A0A803MG65_CHEQI</name>
<evidence type="ECO:0000256" key="1">
    <source>
        <dbReference type="SAM" id="MobiDB-lite"/>
    </source>
</evidence>
<feature type="region of interest" description="Disordered" evidence="1">
    <location>
        <begin position="231"/>
        <end position="250"/>
    </location>
</feature>
<dbReference type="EnsemblPlants" id="AUR62028967-RA">
    <property type="protein sequence ID" value="AUR62028967-RA:cds"/>
    <property type="gene ID" value="AUR62028967"/>
</dbReference>
<organism evidence="2 3">
    <name type="scientific">Chenopodium quinoa</name>
    <name type="common">Quinoa</name>
    <dbReference type="NCBI Taxonomy" id="63459"/>
    <lineage>
        <taxon>Eukaryota</taxon>
        <taxon>Viridiplantae</taxon>
        <taxon>Streptophyta</taxon>
        <taxon>Embryophyta</taxon>
        <taxon>Tracheophyta</taxon>
        <taxon>Spermatophyta</taxon>
        <taxon>Magnoliopsida</taxon>
        <taxon>eudicotyledons</taxon>
        <taxon>Gunneridae</taxon>
        <taxon>Pentapetalae</taxon>
        <taxon>Caryophyllales</taxon>
        <taxon>Chenopodiaceae</taxon>
        <taxon>Chenopodioideae</taxon>
        <taxon>Atripliceae</taxon>
        <taxon>Chenopodium</taxon>
    </lineage>
</organism>
<proteinExistence type="predicted"/>
<feature type="compositionally biased region" description="Polar residues" evidence="1">
    <location>
        <begin position="178"/>
        <end position="191"/>
    </location>
</feature>